<dbReference type="EMBL" id="AP029267">
    <property type="protein sequence ID" value="BFG06453.1"/>
    <property type="molecule type" value="Genomic_DNA"/>
</dbReference>
<sequence>MNLIKAALLLSAFVALSMAHGTSSESWNSWVDCADVGARAYAKLLRGAIPTLRTLYECIDYEPTHNTESSYLGTLKTLYEFLRRTVYEKQSCLLDPLKGTANVLMPFVDRIDTLNCLA</sequence>
<keyword evidence="3" id="KW-1185">Reference proteome</keyword>
<feature type="chain" id="PRO_5044009523" evidence="1">
    <location>
        <begin position="20"/>
        <end position="118"/>
    </location>
</feature>
<protein>
    <submittedName>
        <fullName evidence="2">Accessory gland protein Acp53Ea</fullName>
    </submittedName>
</protein>
<name>A0AAU9GEJ9_DROMD</name>
<proteinExistence type="predicted"/>
<dbReference type="InterPro" id="IPR009392">
    <property type="entry name" value="ACP53EA"/>
</dbReference>
<evidence type="ECO:0000313" key="3">
    <source>
        <dbReference type="Proteomes" id="UP001500889"/>
    </source>
</evidence>
<dbReference type="Proteomes" id="UP001500889">
    <property type="component" value="Chromosome E"/>
</dbReference>
<keyword evidence="1" id="KW-0732">Signal</keyword>
<reference evidence="2 3" key="1">
    <citation type="submission" date="2024-02" db="EMBL/GenBank/DDBJ databases">
        <title>A chromosome-level genome assembly of Drosophila madeirensis, a fruit fly species endemic to Madeira island.</title>
        <authorList>
            <person name="Tomihara K."/>
            <person name="Llopart A."/>
            <person name="Yamamoto D."/>
        </authorList>
    </citation>
    <scope>NUCLEOTIDE SEQUENCE [LARGE SCALE GENOMIC DNA]</scope>
    <source>
        <strain evidence="2 3">RF1</strain>
    </source>
</reference>
<feature type="signal peptide" evidence="1">
    <location>
        <begin position="1"/>
        <end position="19"/>
    </location>
</feature>
<evidence type="ECO:0000313" key="2">
    <source>
        <dbReference type="EMBL" id="BFG06453.1"/>
    </source>
</evidence>
<gene>
    <name evidence="2" type="ORF">DMAD_04961</name>
</gene>
<organism evidence="2 3">
    <name type="scientific">Drosophila madeirensis</name>
    <name type="common">Fruit fly</name>
    <dbReference type="NCBI Taxonomy" id="30013"/>
    <lineage>
        <taxon>Eukaryota</taxon>
        <taxon>Metazoa</taxon>
        <taxon>Ecdysozoa</taxon>
        <taxon>Arthropoda</taxon>
        <taxon>Hexapoda</taxon>
        <taxon>Insecta</taxon>
        <taxon>Pterygota</taxon>
        <taxon>Neoptera</taxon>
        <taxon>Endopterygota</taxon>
        <taxon>Diptera</taxon>
        <taxon>Brachycera</taxon>
        <taxon>Muscomorpha</taxon>
        <taxon>Ephydroidea</taxon>
        <taxon>Drosophilidae</taxon>
        <taxon>Drosophila</taxon>
        <taxon>Sophophora</taxon>
    </lineage>
</organism>
<dbReference type="AlphaFoldDB" id="A0AAU9GEJ9"/>
<evidence type="ECO:0000256" key="1">
    <source>
        <dbReference type="SAM" id="SignalP"/>
    </source>
</evidence>
<accession>A0AAU9GEJ9</accession>
<dbReference type="Pfam" id="PF06313">
    <property type="entry name" value="ACP53EA"/>
    <property type="match status" value="1"/>
</dbReference>